<evidence type="ECO:0000256" key="8">
    <source>
        <dbReference type="ARBA" id="ARBA00068121"/>
    </source>
</evidence>
<evidence type="ECO:0000256" key="5">
    <source>
        <dbReference type="ARBA" id="ARBA00038052"/>
    </source>
</evidence>
<dbReference type="PANTHER" id="PTHR10829:SF29">
    <property type="entry name" value="COACTOSIN-LIKE PROTEIN"/>
    <property type="match status" value="1"/>
</dbReference>
<dbReference type="PROSITE" id="PS51263">
    <property type="entry name" value="ADF_H"/>
    <property type="match status" value="1"/>
</dbReference>
<dbReference type="SMART" id="SM00102">
    <property type="entry name" value="ADF"/>
    <property type="match status" value="1"/>
</dbReference>
<evidence type="ECO:0000256" key="6">
    <source>
        <dbReference type="ARBA" id="ARBA00058385"/>
    </source>
</evidence>
<dbReference type="GO" id="GO:0003779">
    <property type="term" value="F:actin binding"/>
    <property type="evidence" value="ECO:0007669"/>
    <property type="project" value="UniProtKB-KW"/>
</dbReference>
<comment type="subcellular location">
    <subcellularLocation>
        <location evidence="1">Cytoplasm</location>
        <location evidence="1">Cytoskeleton</location>
    </subcellularLocation>
</comment>
<evidence type="ECO:0000256" key="3">
    <source>
        <dbReference type="ARBA" id="ARBA00023203"/>
    </source>
</evidence>
<evidence type="ECO:0000256" key="1">
    <source>
        <dbReference type="ARBA" id="ARBA00004245"/>
    </source>
</evidence>
<comment type="caution">
    <text evidence="10">The sequence shown here is derived from an EMBL/GenBank/DDBJ whole genome shotgun (WGS) entry which is preliminary data.</text>
</comment>
<comment type="function">
    <text evidence="6">Binds to F-actin in a calcium-independent manner. Has no direct effect on actin depolymerization. Acts as a chaperone for ALOX5 (5LO), influencing both its stability and activity in leukotrienes synthesis.</text>
</comment>
<dbReference type="FunFam" id="3.40.20.10:FF:000018">
    <property type="entry name" value="Coactosin-like 1"/>
    <property type="match status" value="1"/>
</dbReference>
<keyword evidence="2" id="KW-0963">Cytoplasm</keyword>
<evidence type="ECO:0000256" key="7">
    <source>
        <dbReference type="ARBA" id="ARBA00062335"/>
    </source>
</evidence>
<dbReference type="Proteomes" id="UP001634394">
    <property type="component" value="Unassembled WGS sequence"/>
</dbReference>
<organism evidence="10 11">
    <name type="scientific">Sinanodonta woodiana</name>
    <name type="common">Chinese pond mussel</name>
    <name type="synonym">Anodonta woodiana</name>
    <dbReference type="NCBI Taxonomy" id="1069815"/>
    <lineage>
        <taxon>Eukaryota</taxon>
        <taxon>Metazoa</taxon>
        <taxon>Spiralia</taxon>
        <taxon>Lophotrochozoa</taxon>
        <taxon>Mollusca</taxon>
        <taxon>Bivalvia</taxon>
        <taxon>Autobranchia</taxon>
        <taxon>Heteroconchia</taxon>
        <taxon>Palaeoheterodonta</taxon>
        <taxon>Unionida</taxon>
        <taxon>Unionoidea</taxon>
        <taxon>Unionidae</taxon>
        <taxon>Unioninae</taxon>
        <taxon>Sinanodonta</taxon>
    </lineage>
</organism>
<sequence length="142" mass="16180">MTLTDKQSIREAYDDVRDDKTETNWCILKYEGDKISLESRGVDMDEFRSHFTDDQRVFGFVRMFTGDELSRRAKFALISWVGHDVGALKRAKMSTDKASVKDVIQNFAAEYLASEKSELSDEYIREVLIKAGGANYGTGCRD</sequence>
<proteinExistence type="inferred from homology"/>
<name>A0ABD3VDW4_SINWO</name>
<evidence type="ECO:0000313" key="11">
    <source>
        <dbReference type="Proteomes" id="UP001634394"/>
    </source>
</evidence>
<dbReference type="InterPro" id="IPR029006">
    <property type="entry name" value="ADF-H/Gelsolin-like_dom_sf"/>
</dbReference>
<dbReference type="EMBL" id="JBJQND010000012">
    <property type="protein sequence ID" value="KAL3858742.1"/>
    <property type="molecule type" value="Genomic_DNA"/>
</dbReference>
<comment type="similarity">
    <text evidence="5">Belongs to the actin-binding proteins ADF family. Coactosin subfamily.</text>
</comment>
<dbReference type="AlphaFoldDB" id="A0ABD3VDW4"/>
<dbReference type="CDD" id="cd11282">
    <property type="entry name" value="ADF_coactosin_like"/>
    <property type="match status" value="1"/>
</dbReference>
<evidence type="ECO:0000259" key="9">
    <source>
        <dbReference type="PROSITE" id="PS51263"/>
    </source>
</evidence>
<accession>A0ABD3VDW4</accession>
<keyword evidence="4" id="KW-0206">Cytoskeleton</keyword>
<dbReference type="GO" id="GO:0005856">
    <property type="term" value="C:cytoskeleton"/>
    <property type="evidence" value="ECO:0007669"/>
    <property type="project" value="UniProtKB-SubCell"/>
</dbReference>
<evidence type="ECO:0000256" key="2">
    <source>
        <dbReference type="ARBA" id="ARBA00022490"/>
    </source>
</evidence>
<evidence type="ECO:0000313" key="10">
    <source>
        <dbReference type="EMBL" id="KAL3858742.1"/>
    </source>
</evidence>
<keyword evidence="11" id="KW-1185">Reference proteome</keyword>
<dbReference type="PANTHER" id="PTHR10829">
    <property type="entry name" value="CORTACTIN AND DREBRIN"/>
    <property type="match status" value="1"/>
</dbReference>
<dbReference type="InterPro" id="IPR002108">
    <property type="entry name" value="ADF-H"/>
</dbReference>
<reference evidence="10 11" key="1">
    <citation type="submission" date="2024-11" db="EMBL/GenBank/DDBJ databases">
        <title>Chromosome-level genome assembly of the freshwater bivalve Anodonta woodiana.</title>
        <authorList>
            <person name="Chen X."/>
        </authorList>
    </citation>
    <scope>NUCLEOTIDE SEQUENCE [LARGE SCALE GENOMIC DNA]</scope>
    <source>
        <strain evidence="10">MN2024</strain>
        <tissue evidence="10">Gills</tissue>
    </source>
</reference>
<keyword evidence="3" id="KW-0009">Actin-binding</keyword>
<protein>
    <recommendedName>
        <fullName evidence="8">Coactosin-like protein</fullName>
    </recommendedName>
</protein>
<dbReference type="Gene3D" id="3.40.20.10">
    <property type="entry name" value="Severin"/>
    <property type="match status" value="1"/>
</dbReference>
<dbReference type="SUPFAM" id="SSF55753">
    <property type="entry name" value="Actin depolymerizing proteins"/>
    <property type="match status" value="1"/>
</dbReference>
<feature type="domain" description="ADF-H" evidence="9">
    <location>
        <begin position="1"/>
        <end position="129"/>
    </location>
</feature>
<comment type="subunit">
    <text evidence="7">Interacts with 5-lipoxygenase (ALOX5/5LO) in a calcium-independent manner. Binds to F-actin with a stoichiometry of 1:2.</text>
</comment>
<evidence type="ECO:0000256" key="4">
    <source>
        <dbReference type="ARBA" id="ARBA00023212"/>
    </source>
</evidence>
<gene>
    <name evidence="10" type="ORF">ACJMK2_008996</name>
</gene>
<dbReference type="Pfam" id="PF00241">
    <property type="entry name" value="Cofilin_ADF"/>
    <property type="match status" value="1"/>
</dbReference>